<dbReference type="PANTHER" id="PTHR46383">
    <property type="entry name" value="ASPARTATE AMINOTRANSFERASE"/>
    <property type="match status" value="1"/>
</dbReference>
<keyword evidence="5" id="KW-0663">Pyridoxal phosphate</keyword>
<evidence type="ECO:0000256" key="4">
    <source>
        <dbReference type="ARBA" id="ARBA00022679"/>
    </source>
</evidence>
<comment type="caution">
    <text evidence="8">The sequence shown here is derived from an EMBL/GenBank/DDBJ whole genome shotgun (WGS) entry which is preliminary data.</text>
</comment>
<evidence type="ECO:0000256" key="6">
    <source>
        <dbReference type="RuleBase" id="RU000481"/>
    </source>
</evidence>
<dbReference type="AlphaFoldDB" id="A0A3N0IJ80"/>
<dbReference type="GO" id="GO:0006520">
    <property type="term" value="P:amino acid metabolic process"/>
    <property type="evidence" value="ECO:0007669"/>
    <property type="project" value="InterPro"/>
</dbReference>
<gene>
    <name evidence="8" type="ORF">DMP05_01615</name>
</gene>
<evidence type="ECO:0000256" key="2">
    <source>
        <dbReference type="ARBA" id="ARBA00007441"/>
    </source>
</evidence>
<dbReference type="PRINTS" id="PR00753">
    <property type="entry name" value="ACCSYNTHASE"/>
</dbReference>
<dbReference type="InterPro" id="IPR015422">
    <property type="entry name" value="PyrdxlP-dep_Trfase_small"/>
</dbReference>
<dbReference type="Pfam" id="PF00155">
    <property type="entry name" value="Aminotran_1_2"/>
    <property type="match status" value="1"/>
</dbReference>
<dbReference type="RefSeq" id="WP_123218870.1">
    <property type="nucleotide sequence ID" value="NZ_JACHYQ010000001.1"/>
</dbReference>
<dbReference type="InterPro" id="IPR004839">
    <property type="entry name" value="Aminotransferase_I/II_large"/>
</dbReference>
<keyword evidence="4 6" id="KW-0808">Transferase</keyword>
<name>A0A3N0IJ80_9ACTN</name>
<dbReference type="FunFam" id="3.40.640.10:FF:000033">
    <property type="entry name" value="Aspartate aminotransferase"/>
    <property type="match status" value="1"/>
</dbReference>
<comment type="similarity">
    <text evidence="2 6">Belongs to the class-I pyridoxal-phosphate-dependent aminotransferase family.</text>
</comment>
<dbReference type="InterPro" id="IPR015421">
    <property type="entry name" value="PyrdxlP-dep_Trfase_major"/>
</dbReference>
<keyword evidence="9" id="KW-1185">Reference proteome</keyword>
<dbReference type="SUPFAM" id="SSF53383">
    <property type="entry name" value="PLP-dependent transferases"/>
    <property type="match status" value="1"/>
</dbReference>
<dbReference type="InterPro" id="IPR050596">
    <property type="entry name" value="AspAT/PAT-like"/>
</dbReference>
<dbReference type="GO" id="GO:0008483">
    <property type="term" value="F:transaminase activity"/>
    <property type="evidence" value="ECO:0007669"/>
    <property type="project" value="UniProtKB-KW"/>
</dbReference>
<evidence type="ECO:0000256" key="1">
    <source>
        <dbReference type="ARBA" id="ARBA00001933"/>
    </source>
</evidence>
<dbReference type="PROSITE" id="PS00105">
    <property type="entry name" value="AA_TRANSFER_CLASS_1"/>
    <property type="match status" value="1"/>
</dbReference>
<protein>
    <recommendedName>
        <fullName evidence="6">Aminotransferase</fullName>
        <ecNumber evidence="6">2.6.1.-</ecNumber>
    </recommendedName>
</protein>
<sequence length="390" mass="42531">MALTTNTALAQLQPSGIRRITAFAKQTPGCILLTLGEPDGNTADVVKEEVAKSLAANETHYPPNNGTVELRRAIAAHMEKRNLAYGEDEIIVTCGATEALFAALSSILNPGDEVLVPTPAFGLYESIISVNRATFVPVDTRPTKFQLTLGQLEAAATDRTKAIVLTSPNNPTGCVLDPRSLDAVAKFAKAHDVFVICDDVYTSLVYEGVYKSDEGVHLGFASCYGELRDRIIVCDSFSKPYAMTGWRLGWVAADAPISAQIAKMHQYMVSSVPSFVQRAAIRALKEDVAPAREVYRGRRDYVLARLREIGFDVVEPDGAFYVFPSIEKFGMSSDEFCTRLIAEKGVALVPGSCFAAEGFVRLSYCCSMENLEEGLNRLAAFVQTLEQRFV</sequence>
<dbReference type="GeneID" id="98662685"/>
<evidence type="ECO:0000313" key="9">
    <source>
        <dbReference type="Proteomes" id="UP000271472"/>
    </source>
</evidence>
<dbReference type="OrthoDB" id="9763453at2"/>
<keyword evidence="3 6" id="KW-0032">Aminotransferase</keyword>
<dbReference type="Gene3D" id="3.90.1150.10">
    <property type="entry name" value="Aspartate Aminotransferase, domain 1"/>
    <property type="match status" value="1"/>
</dbReference>
<dbReference type="EC" id="2.6.1.-" evidence="6"/>
<dbReference type="CDD" id="cd00609">
    <property type="entry name" value="AAT_like"/>
    <property type="match status" value="1"/>
</dbReference>
<organism evidence="8 9">
    <name type="scientific">Slackia isoflavoniconvertens</name>
    <dbReference type="NCBI Taxonomy" id="572010"/>
    <lineage>
        <taxon>Bacteria</taxon>
        <taxon>Bacillati</taxon>
        <taxon>Actinomycetota</taxon>
        <taxon>Coriobacteriia</taxon>
        <taxon>Eggerthellales</taxon>
        <taxon>Eggerthellaceae</taxon>
        <taxon>Slackia</taxon>
    </lineage>
</organism>
<evidence type="ECO:0000313" key="8">
    <source>
        <dbReference type="EMBL" id="RNM37075.1"/>
    </source>
</evidence>
<dbReference type="InterPro" id="IPR004838">
    <property type="entry name" value="NHTrfase_class1_PyrdxlP-BS"/>
</dbReference>
<proteinExistence type="inferred from homology"/>
<dbReference type="EMBL" id="QIBZ01000002">
    <property type="protein sequence ID" value="RNM37075.1"/>
    <property type="molecule type" value="Genomic_DNA"/>
</dbReference>
<dbReference type="Gene3D" id="3.40.640.10">
    <property type="entry name" value="Type I PLP-dependent aspartate aminotransferase-like (Major domain)"/>
    <property type="match status" value="1"/>
</dbReference>
<evidence type="ECO:0000256" key="3">
    <source>
        <dbReference type="ARBA" id="ARBA00022576"/>
    </source>
</evidence>
<comment type="cofactor">
    <cofactor evidence="1 6">
        <name>pyridoxal 5'-phosphate</name>
        <dbReference type="ChEBI" id="CHEBI:597326"/>
    </cofactor>
</comment>
<evidence type="ECO:0000256" key="5">
    <source>
        <dbReference type="ARBA" id="ARBA00022898"/>
    </source>
</evidence>
<dbReference type="Proteomes" id="UP000271472">
    <property type="component" value="Unassembled WGS sequence"/>
</dbReference>
<dbReference type="GO" id="GO:0030170">
    <property type="term" value="F:pyridoxal phosphate binding"/>
    <property type="evidence" value="ECO:0007669"/>
    <property type="project" value="InterPro"/>
</dbReference>
<accession>A0A3N0IJ80</accession>
<dbReference type="PANTHER" id="PTHR46383:SF3">
    <property type="entry name" value="ASPARTATE AMINOTRANSFERASE-RELATED"/>
    <property type="match status" value="1"/>
</dbReference>
<feature type="domain" description="Aminotransferase class I/classII large" evidence="7">
    <location>
        <begin position="30"/>
        <end position="378"/>
    </location>
</feature>
<dbReference type="InterPro" id="IPR015424">
    <property type="entry name" value="PyrdxlP-dep_Trfase"/>
</dbReference>
<reference evidence="9" key="1">
    <citation type="submission" date="2018-05" db="EMBL/GenBank/DDBJ databases">
        <title>Genome Sequencing of selected type strains of the family Eggerthellaceae.</title>
        <authorList>
            <person name="Danylec N."/>
            <person name="Stoll D.A."/>
            <person name="Doetsch A."/>
            <person name="Huch M."/>
        </authorList>
    </citation>
    <scope>NUCLEOTIDE SEQUENCE [LARGE SCALE GENOMIC DNA]</scope>
    <source>
        <strain evidence="9">DSM 22006</strain>
    </source>
</reference>
<evidence type="ECO:0000259" key="7">
    <source>
        <dbReference type="Pfam" id="PF00155"/>
    </source>
</evidence>